<dbReference type="PANTHER" id="PTHR35807">
    <property type="entry name" value="TRANSCRIPTIONAL REGULATOR REDD-RELATED"/>
    <property type="match status" value="1"/>
</dbReference>
<dbReference type="EMBL" id="NSGR01000009">
    <property type="protein sequence ID" value="PCH11321.1"/>
    <property type="molecule type" value="Genomic_DNA"/>
</dbReference>
<protein>
    <submittedName>
        <fullName evidence="2">Bacterial transcriptional activator domain protein</fullName>
    </submittedName>
</protein>
<evidence type="ECO:0000313" key="3">
    <source>
        <dbReference type="Proteomes" id="UP000217465"/>
    </source>
</evidence>
<dbReference type="Gene3D" id="1.10.10.10">
    <property type="entry name" value="Winged helix-like DNA-binding domain superfamily/Winged helix DNA-binding domain"/>
    <property type="match status" value="1"/>
</dbReference>
<dbReference type="SUPFAM" id="SSF48452">
    <property type="entry name" value="TPR-like"/>
    <property type="match status" value="2"/>
</dbReference>
<dbReference type="RefSeq" id="WP_096633770.1">
    <property type="nucleotide sequence ID" value="NZ_NSGR01000009.1"/>
</dbReference>
<dbReference type="Proteomes" id="UP000217465">
    <property type="component" value="Unassembled WGS sequence"/>
</dbReference>
<proteinExistence type="predicted"/>
<feature type="domain" description="Bacterial transcriptional activator" evidence="1">
    <location>
        <begin position="97"/>
        <end position="229"/>
    </location>
</feature>
<dbReference type="InterPro" id="IPR027417">
    <property type="entry name" value="P-loop_NTPase"/>
</dbReference>
<evidence type="ECO:0000259" key="1">
    <source>
        <dbReference type="SMART" id="SM01043"/>
    </source>
</evidence>
<organism evidence="2 3">
    <name type="scientific">Streptococcus parauberis</name>
    <dbReference type="NCBI Taxonomy" id="1348"/>
    <lineage>
        <taxon>Bacteria</taxon>
        <taxon>Bacillati</taxon>
        <taxon>Bacillota</taxon>
        <taxon>Bacilli</taxon>
        <taxon>Lactobacillales</taxon>
        <taxon>Streptococcaceae</taxon>
        <taxon>Streptococcus</taxon>
    </lineage>
</organism>
<dbReference type="InterPro" id="IPR036388">
    <property type="entry name" value="WH-like_DNA-bd_sf"/>
</dbReference>
<dbReference type="AlphaFoldDB" id="A0A854WB55"/>
<dbReference type="SMART" id="SM01043">
    <property type="entry name" value="BTAD"/>
    <property type="match status" value="1"/>
</dbReference>
<sequence length="1012" mass="118336">MSVLTLNLLGNPSILLDQKEIFFSFSKINALLYYMVINGNVNRDQIAGILWEDKDNQTAKKNLRNTIYQVNKILGDDFIICPSRSILAFNPDLTVESDVTEFLTNPKHHLDLYKGDFLQGFYLKSNETFDLWLTKMRSHCEQMFIKYSYQKIEQMLTTAPFEEVEETIFHLIAIDEYEEKNYQLLMRLYQHHHRFGKVIEIYYKMVNLLDKELGIAPSETSQQIYEEVVAKNRNKRKVTQFLKTTNQFYGRINEIKALENYFDKILESSQPRTMLLVGGTGIGKRTVTRQVLSNQTKEFQIVTSECFREDRQNSLRLWQEITDGLGDLVIQHQLMTISEWKNRIQDFFPSLLSNKSVLINQSELVTFIIDLIKGIAERKATVILIEDIHFMDADGINLLQNIINHIKNLPVAFVLTKHIDSSRELDVFINQLVYRKQLDQLKLNPLSEKESLAYLHQNLDHLNLGDQDFQKILTLSQGNPFFLSEYCAQQLQGYKFQALTPAIEAKFSIKLEQVNSQGAELLNYLACFQMSAPLTLLSELLTLPYQDCLDIVEDLCHQQILEETYSEQEVNCRFHQSLFAIYCYDHLTIAKRRMMHAQIAQSLENSIHQHHDPSHLFNEISYHYKCAKQPIKALAFQLNYLESTLQFHHELFPIYTQTNEQISPSWNEKHQLIQNQFNLIRKQIEELRLRYEKIKDFQESMIKFLYLEGCYMIRVGQYQQGIANIQRVIAFANEWHHTDYLLEGYRQLIYYCIQVENIPEMKYYTDLALDASVEANNHEAIAINLRLHGLYYLMVGRIDDAIHQIKESINCFSLTASLQSKYAIQIAAALDYLAEIKQMQGNPDQAMAYQQKAITLSQNNLNEPSIISFYIGLGISYYYKQDFENADRIFIQSKEALKSLSFPWKETQLEVYSTLINCAKGDYQSLINVINKQDCLISRYSNPRDKGYINYLFAIIAYKLQLKIICDDTLQSLLPHDFQYYYSTAKTHLNPYRDCQLIKELDSLNQKIIITK</sequence>
<dbReference type="SUPFAM" id="SSF52540">
    <property type="entry name" value="P-loop containing nucleoside triphosphate hydrolases"/>
    <property type="match status" value="1"/>
</dbReference>
<dbReference type="Pfam" id="PF13191">
    <property type="entry name" value="AAA_16"/>
    <property type="match status" value="1"/>
</dbReference>
<accession>A0A854WB55</accession>
<dbReference type="Pfam" id="PF03704">
    <property type="entry name" value="BTAD"/>
    <property type="match status" value="1"/>
</dbReference>
<evidence type="ECO:0000313" key="2">
    <source>
        <dbReference type="EMBL" id="PCH11321.1"/>
    </source>
</evidence>
<dbReference type="InterPro" id="IPR005158">
    <property type="entry name" value="BTAD"/>
</dbReference>
<comment type="caution">
    <text evidence="2">The sequence shown here is derived from an EMBL/GenBank/DDBJ whole genome shotgun (WGS) entry which is preliminary data.</text>
</comment>
<reference evidence="2 3" key="1">
    <citation type="submission" date="2016-06" db="EMBL/GenBank/DDBJ databases">
        <authorList>
            <person name="Haines A.N."/>
            <person name="Council K.R."/>
        </authorList>
    </citation>
    <scope>NUCLEOTIDE SEQUENCE [LARGE SCALE GENOMIC DNA]</scope>
    <source>
        <strain evidence="2 3">SP158-29</strain>
    </source>
</reference>
<dbReference type="InterPro" id="IPR011990">
    <property type="entry name" value="TPR-like_helical_dom_sf"/>
</dbReference>
<gene>
    <name evidence="2" type="ORF">A9Y57_01624</name>
</gene>
<dbReference type="InterPro" id="IPR051677">
    <property type="entry name" value="AfsR-DnrI-RedD_regulator"/>
</dbReference>
<name>A0A854WB55_9STRE</name>
<dbReference type="InterPro" id="IPR041664">
    <property type="entry name" value="AAA_16"/>
</dbReference>
<dbReference type="Gene3D" id="1.25.40.10">
    <property type="entry name" value="Tetratricopeptide repeat domain"/>
    <property type="match status" value="2"/>
</dbReference>
<dbReference type="Gene3D" id="3.40.50.300">
    <property type="entry name" value="P-loop containing nucleotide triphosphate hydrolases"/>
    <property type="match status" value="1"/>
</dbReference>